<name>A0AAD6R609_9ROSI</name>
<organism evidence="1 2">
    <name type="scientific">Populus alba x Populus x berolinensis</name>
    <dbReference type="NCBI Taxonomy" id="444605"/>
    <lineage>
        <taxon>Eukaryota</taxon>
        <taxon>Viridiplantae</taxon>
        <taxon>Streptophyta</taxon>
        <taxon>Embryophyta</taxon>
        <taxon>Tracheophyta</taxon>
        <taxon>Spermatophyta</taxon>
        <taxon>Magnoliopsida</taxon>
        <taxon>eudicotyledons</taxon>
        <taxon>Gunneridae</taxon>
        <taxon>Pentapetalae</taxon>
        <taxon>rosids</taxon>
        <taxon>fabids</taxon>
        <taxon>Malpighiales</taxon>
        <taxon>Salicaceae</taxon>
        <taxon>Saliceae</taxon>
        <taxon>Populus</taxon>
    </lineage>
</organism>
<sequence length="80" mass="9038">MSLKMSLKTISIGCPNSEDHLEQLLHQTSTASLSSKTPSFIQPHYSSKHHFTVCQINTITNDPSKVNCRNFSFGRDLRMN</sequence>
<proteinExistence type="predicted"/>
<reference evidence="1" key="1">
    <citation type="journal article" date="2023" name="Mol. Ecol. Resour.">
        <title>Chromosome-level genome assembly of a triploid poplar Populus alba 'Berolinensis'.</title>
        <authorList>
            <person name="Chen S."/>
            <person name="Yu Y."/>
            <person name="Wang X."/>
            <person name="Wang S."/>
            <person name="Zhang T."/>
            <person name="Zhou Y."/>
            <person name="He R."/>
            <person name="Meng N."/>
            <person name="Wang Y."/>
            <person name="Liu W."/>
            <person name="Liu Z."/>
            <person name="Liu J."/>
            <person name="Guo Q."/>
            <person name="Huang H."/>
            <person name="Sederoff R.R."/>
            <person name="Wang G."/>
            <person name="Qu G."/>
            <person name="Chen S."/>
        </authorList>
    </citation>
    <scope>NUCLEOTIDE SEQUENCE</scope>
    <source>
        <strain evidence="1">SC-2020</strain>
    </source>
</reference>
<gene>
    <name evidence="1" type="ORF">NC653_008122</name>
</gene>
<dbReference type="AlphaFoldDB" id="A0AAD6R609"/>
<evidence type="ECO:0000313" key="1">
    <source>
        <dbReference type="EMBL" id="KAJ7002807.1"/>
    </source>
</evidence>
<evidence type="ECO:0000313" key="2">
    <source>
        <dbReference type="Proteomes" id="UP001164929"/>
    </source>
</evidence>
<keyword evidence="2" id="KW-1185">Reference proteome</keyword>
<protein>
    <submittedName>
        <fullName evidence="1">Uncharacterized protein</fullName>
    </submittedName>
</protein>
<accession>A0AAD6R609</accession>
<dbReference type="EMBL" id="JAQIZT010000003">
    <property type="protein sequence ID" value="KAJ7002807.1"/>
    <property type="molecule type" value="Genomic_DNA"/>
</dbReference>
<comment type="caution">
    <text evidence="1">The sequence shown here is derived from an EMBL/GenBank/DDBJ whole genome shotgun (WGS) entry which is preliminary data.</text>
</comment>
<dbReference type="Proteomes" id="UP001164929">
    <property type="component" value="Chromosome 3"/>
</dbReference>